<feature type="region of interest" description="Disordered" evidence="1">
    <location>
        <begin position="110"/>
        <end position="132"/>
    </location>
</feature>
<dbReference type="AlphaFoldDB" id="A0AAV4BL56"/>
<dbReference type="EMBL" id="BLXT01005154">
    <property type="protein sequence ID" value="GFO20303.1"/>
    <property type="molecule type" value="Genomic_DNA"/>
</dbReference>
<comment type="caution">
    <text evidence="2">The sequence shown here is derived from an EMBL/GenBank/DDBJ whole genome shotgun (WGS) entry which is preliminary data.</text>
</comment>
<gene>
    <name evidence="2" type="ORF">PoB_004680800</name>
</gene>
<evidence type="ECO:0000313" key="2">
    <source>
        <dbReference type="EMBL" id="GFO20303.1"/>
    </source>
</evidence>
<reference evidence="2 3" key="1">
    <citation type="journal article" date="2021" name="Elife">
        <title>Chloroplast acquisition without the gene transfer in kleptoplastic sea slugs, Plakobranchus ocellatus.</title>
        <authorList>
            <person name="Maeda T."/>
            <person name="Takahashi S."/>
            <person name="Yoshida T."/>
            <person name="Shimamura S."/>
            <person name="Takaki Y."/>
            <person name="Nagai Y."/>
            <person name="Toyoda A."/>
            <person name="Suzuki Y."/>
            <person name="Arimoto A."/>
            <person name="Ishii H."/>
            <person name="Satoh N."/>
            <person name="Nishiyama T."/>
            <person name="Hasebe M."/>
            <person name="Maruyama T."/>
            <person name="Minagawa J."/>
            <person name="Obokata J."/>
            <person name="Shigenobu S."/>
        </authorList>
    </citation>
    <scope>NUCLEOTIDE SEQUENCE [LARGE SCALE GENOMIC DNA]</scope>
</reference>
<organism evidence="2 3">
    <name type="scientific">Plakobranchus ocellatus</name>
    <dbReference type="NCBI Taxonomy" id="259542"/>
    <lineage>
        <taxon>Eukaryota</taxon>
        <taxon>Metazoa</taxon>
        <taxon>Spiralia</taxon>
        <taxon>Lophotrochozoa</taxon>
        <taxon>Mollusca</taxon>
        <taxon>Gastropoda</taxon>
        <taxon>Heterobranchia</taxon>
        <taxon>Euthyneura</taxon>
        <taxon>Panpulmonata</taxon>
        <taxon>Sacoglossa</taxon>
        <taxon>Placobranchoidea</taxon>
        <taxon>Plakobranchidae</taxon>
        <taxon>Plakobranchus</taxon>
    </lineage>
</organism>
<evidence type="ECO:0000313" key="3">
    <source>
        <dbReference type="Proteomes" id="UP000735302"/>
    </source>
</evidence>
<proteinExistence type="predicted"/>
<sequence length="132" mass="14557">MRDWGSQDCAREVLECVRDKLGLKMVAFIRAVILFGGEVGRDGCPDLQFISRRLTVLREDYEIRIGTDFVCARARVYERDRDGGVHIILLPHVGLDGTADSESALRSAGTLLPRVRAPPPALLPDGGPESLR</sequence>
<keyword evidence="3" id="KW-1185">Reference proteome</keyword>
<name>A0AAV4BL56_9GAST</name>
<protein>
    <submittedName>
        <fullName evidence="2">Uncharacterized protein</fullName>
    </submittedName>
</protein>
<accession>A0AAV4BL56</accession>
<dbReference type="Proteomes" id="UP000735302">
    <property type="component" value="Unassembled WGS sequence"/>
</dbReference>
<feature type="compositionally biased region" description="Low complexity" evidence="1">
    <location>
        <begin position="123"/>
        <end position="132"/>
    </location>
</feature>
<evidence type="ECO:0000256" key="1">
    <source>
        <dbReference type="SAM" id="MobiDB-lite"/>
    </source>
</evidence>